<dbReference type="SUPFAM" id="SSF88946">
    <property type="entry name" value="Sigma2 domain of RNA polymerase sigma factors"/>
    <property type="match status" value="1"/>
</dbReference>
<evidence type="ECO:0000313" key="9">
    <source>
        <dbReference type="Proteomes" id="UP000613266"/>
    </source>
</evidence>
<dbReference type="CDD" id="cd06171">
    <property type="entry name" value="Sigma70_r4"/>
    <property type="match status" value="1"/>
</dbReference>
<proteinExistence type="inferred from homology"/>
<dbReference type="RefSeq" id="WP_198110391.1">
    <property type="nucleotide sequence ID" value="NZ_JAEDAK010000004.1"/>
</dbReference>
<reference evidence="8" key="1">
    <citation type="submission" date="2020-12" db="EMBL/GenBank/DDBJ databases">
        <title>The genome sequence of Inhella sp. 1Y17.</title>
        <authorList>
            <person name="Liu Y."/>
        </authorList>
    </citation>
    <scope>NUCLEOTIDE SEQUENCE</scope>
    <source>
        <strain evidence="8">1Y17</strain>
    </source>
</reference>
<dbReference type="InterPro" id="IPR013325">
    <property type="entry name" value="RNA_pol_sigma_r2"/>
</dbReference>
<feature type="domain" description="RNA polymerase sigma-70 region 2" evidence="6">
    <location>
        <begin position="25"/>
        <end position="92"/>
    </location>
</feature>
<evidence type="ECO:0000256" key="4">
    <source>
        <dbReference type="ARBA" id="ARBA00023125"/>
    </source>
</evidence>
<keyword evidence="9" id="KW-1185">Reference proteome</keyword>
<comment type="similarity">
    <text evidence="1">Belongs to the sigma-70 factor family. ECF subfamily.</text>
</comment>
<dbReference type="InterPro" id="IPR013324">
    <property type="entry name" value="RNA_pol_sigma_r3/r4-like"/>
</dbReference>
<dbReference type="GO" id="GO:0016987">
    <property type="term" value="F:sigma factor activity"/>
    <property type="evidence" value="ECO:0007669"/>
    <property type="project" value="UniProtKB-KW"/>
</dbReference>
<evidence type="ECO:0000256" key="5">
    <source>
        <dbReference type="ARBA" id="ARBA00023163"/>
    </source>
</evidence>
<evidence type="ECO:0000256" key="3">
    <source>
        <dbReference type="ARBA" id="ARBA00023082"/>
    </source>
</evidence>
<dbReference type="Gene3D" id="1.10.10.10">
    <property type="entry name" value="Winged helix-like DNA-binding domain superfamily/Winged helix DNA-binding domain"/>
    <property type="match status" value="1"/>
</dbReference>
<keyword evidence="4" id="KW-0238">DNA-binding</keyword>
<dbReference type="GO" id="GO:0003677">
    <property type="term" value="F:DNA binding"/>
    <property type="evidence" value="ECO:0007669"/>
    <property type="project" value="UniProtKB-KW"/>
</dbReference>
<accession>A0A931J3B4</accession>
<evidence type="ECO:0000256" key="2">
    <source>
        <dbReference type="ARBA" id="ARBA00023015"/>
    </source>
</evidence>
<dbReference type="Pfam" id="PF08281">
    <property type="entry name" value="Sigma70_r4_2"/>
    <property type="match status" value="1"/>
</dbReference>
<protein>
    <submittedName>
        <fullName evidence="8">RNA polymerase sigma factor</fullName>
    </submittedName>
</protein>
<dbReference type="InterPro" id="IPR014284">
    <property type="entry name" value="RNA_pol_sigma-70_dom"/>
</dbReference>
<name>A0A931J3B4_9BURK</name>
<keyword evidence="3" id="KW-0731">Sigma factor</keyword>
<evidence type="ECO:0000256" key="1">
    <source>
        <dbReference type="ARBA" id="ARBA00010641"/>
    </source>
</evidence>
<dbReference type="AlphaFoldDB" id="A0A931J3B4"/>
<dbReference type="Gene3D" id="1.10.1740.10">
    <property type="match status" value="1"/>
</dbReference>
<comment type="caution">
    <text evidence="8">The sequence shown here is derived from an EMBL/GenBank/DDBJ whole genome shotgun (WGS) entry which is preliminary data.</text>
</comment>
<evidence type="ECO:0000259" key="6">
    <source>
        <dbReference type="Pfam" id="PF04542"/>
    </source>
</evidence>
<dbReference type="InterPro" id="IPR007627">
    <property type="entry name" value="RNA_pol_sigma70_r2"/>
</dbReference>
<organism evidence="8 9">
    <name type="scientific">Inhella proteolytica</name>
    <dbReference type="NCBI Taxonomy" id="2795029"/>
    <lineage>
        <taxon>Bacteria</taxon>
        <taxon>Pseudomonadati</taxon>
        <taxon>Pseudomonadota</taxon>
        <taxon>Betaproteobacteria</taxon>
        <taxon>Burkholderiales</taxon>
        <taxon>Sphaerotilaceae</taxon>
        <taxon>Inhella</taxon>
    </lineage>
</organism>
<evidence type="ECO:0000313" key="8">
    <source>
        <dbReference type="EMBL" id="MBH9576779.1"/>
    </source>
</evidence>
<feature type="domain" description="RNA polymerase sigma factor 70 region 4 type 2" evidence="7">
    <location>
        <begin position="116"/>
        <end position="168"/>
    </location>
</feature>
<dbReference type="InterPro" id="IPR013249">
    <property type="entry name" value="RNA_pol_sigma70_r4_t2"/>
</dbReference>
<dbReference type="SUPFAM" id="SSF88659">
    <property type="entry name" value="Sigma3 and sigma4 domains of RNA polymerase sigma factors"/>
    <property type="match status" value="1"/>
</dbReference>
<dbReference type="InterPro" id="IPR039425">
    <property type="entry name" value="RNA_pol_sigma-70-like"/>
</dbReference>
<dbReference type="PANTHER" id="PTHR43133:SF8">
    <property type="entry name" value="RNA POLYMERASE SIGMA FACTOR HI_1459-RELATED"/>
    <property type="match status" value="1"/>
</dbReference>
<keyword evidence="2" id="KW-0805">Transcription regulation</keyword>
<dbReference type="Pfam" id="PF04542">
    <property type="entry name" value="Sigma70_r2"/>
    <property type="match status" value="1"/>
</dbReference>
<keyword evidence="5" id="KW-0804">Transcription</keyword>
<sequence>MTEQQLEAQAIAAARGGDRPSFERLVRAHQAYLRQLLRRLCRGDHALADDLAQEAFVAAWRALPGFRGEARFRTWLTRLAINAFRQQARKAWPEALPDEAPDAADSDFAPATGERLDLQRALARLREPEREAVLMCFYADLSHAEAAEALGWPLGTLKTQVLRARAKLRAWLAEGQLPQESPT</sequence>
<dbReference type="InterPro" id="IPR036388">
    <property type="entry name" value="WH-like_DNA-bd_sf"/>
</dbReference>
<dbReference type="PANTHER" id="PTHR43133">
    <property type="entry name" value="RNA POLYMERASE ECF-TYPE SIGMA FACTO"/>
    <property type="match status" value="1"/>
</dbReference>
<dbReference type="NCBIfam" id="TIGR02937">
    <property type="entry name" value="sigma70-ECF"/>
    <property type="match status" value="1"/>
</dbReference>
<gene>
    <name evidence="8" type="ORF">I7X39_07670</name>
</gene>
<dbReference type="GO" id="GO:0006352">
    <property type="term" value="P:DNA-templated transcription initiation"/>
    <property type="evidence" value="ECO:0007669"/>
    <property type="project" value="InterPro"/>
</dbReference>
<dbReference type="EMBL" id="JAEDAK010000004">
    <property type="protein sequence ID" value="MBH9576779.1"/>
    <property type="molecule type" value="Genomic_DNA"/>
</dbReference>
<dbReference type="Proteomes" id="UP000613266">
    <property type="component" value="Unassembled WGS sequence"/>
</dbReference>
<evidence type="ECO:0000259" key="7">
    <source>
        <dbReference type="Pfam" id="PF08281"/>
    </source>
</evidence>